<evidence type="ECO:0000313" key="2">
    <source>
        <dbReference type="EMBL" id="ALJ06550.1"/>
    </source>
</evidence>
<keyword evidence="3" id="KW-1185">Reference proteome</keyword>
<protein>
    <recommendedName>
        <fullName evidence="1">DUF6575 domain-containing protein</fullName>
    </recommendedName>
</protein>
<evidence type="ECO:0000313" key="3">
    <source>
        <dbReference type="Proteomes" id="UP000057981"/>
    </source>
</evidence>
<organism evidence="2 3">
    <name type="scientific">Pseudalgibacter alginicilyticus</name>
    <dbReference type="NCBI Taxonomy" id="1736674"/>
    <lineage>
        <taxon>Bacteria</taxon>
        <taxon>Pseudomonadati</taxon>
        <taxon>Bacteroidota</taxon>
        <taxon>Flavobacteriia</taxon>
        <taxon>Flavobacteriales</taxon>
        <taxon>Flavobacteriaceae</taxon>
        <taxon>Pseudalgibacter</taxon>
    </lineage>
</organism>
<dbReference type="Proteomes" id="UP000057981">
    <property type="component" value="Chromosome"/>
</dbReference>
<dbReference type="KEGG" id="ahz:APS56_16035"/>
<dbReference type="AlphaFoldDB" id="A0A0N7HYY5"/>
<reference evidence="2 3" key="1">
    <citation type="submission" date="2015-10" db="EMBL/GenBank/DDBJ databases">
        <authorList>
            <person name="Gilbert D.G."/>
        </authorList>
    </citation>
    <scope>NUCLEOTIDE SEQUENCE [LARGE SCALE GENOMIC DNA]</scope>
    <source>
        <strain evidence="3">HZ-22</strain>
    </source>
</reference>
<feature type="domain" description="DUF6575" evidence="1">
    <location>
        <begin position="15"/>
        <end position="148"/>
    </location>
</feature>
<proteinExistence type="predicted"/>
<sequence length="394" mass="46507">MKINSKYRLPNFPLKLRVIRAFDFEIEPILLLEKDLIGNNFLSYLTFSDFEKEQRAYIQVSQERLNEILTNEISLNLAFEKPENEFIYIAEFSHNTGKVLDSFLVPVSVISESQIIPRDYVVNYEKPKNEVVLKENDLLDFSERKQKIVFDFYLQSQNLINNIKPYALYKVFTPIIEIIKNMLEFDNRNADKYLAFSNLRQASFGITIELNYSHDLFFQKETTVIENLLLLLNAQNKEDFETVLYKTKNDNYLKHYITIIKAIIDNNADLHTAYANPVTKDIKTNTLNKERAENAKKIIDETLDVIEDVEEIKGTFLEIDIDRKEPSFKIYSFEDEFTVKGKFELSILEKVKNDFVNIGKETYVFQIKTLYFPETTLKPEEIKRYLIDYQKEPE</sequence>
<dbReference type="OrthoDB" id="1491296at2"/>
<name>A0A0N7HYY5_9FLAO</name>
<accession>A0A0N7HYY5</accession>
<gene>
    <name evidence="2" type="ORF">APS56_16035</name>
</gene>
<evidence type="ECO:0000259" key="1">
    <source>
        <dbReference type="Pfam" id="PF20215"/>
    </source>
</evidence>
<dbReference type="STRING" id="1736674.APS56_16035"/>
<dbReference type="InterPro" id="IPR046482">
    <property type="entry name" value="DUF6575"/>
</dbReference>
<dbReference type="EMBL" id="CP012898">
    <property type="protein sequence ID" value="ALJ06550.1"/>
    <property type="molecule type" value="Genomic_DNA"/>
</dbReference>
<dbReference type="Pfam" id="PF20215">
    <property type="entry name" value="DUF6575"/>
    <property type="match status" value="1"/>
</dbReference>
<dbReference type="RefSeq" id="WP_054730743.1">
    <property type="nucleotide sequence ID" value="NZ_CP012898.1"/>
</dbReference>